<proteinExistence type="predicted"/>
<protein>
    <submittedName>
        <fullName evidence="2">Uncharacterized protein</fullName>
    </submittedName>
</protein>
<keyword evidence="3" id="KW-1185">Reference proteome</keyword>
<sequence>MILKAIIYILMLRLGSPSSSWCLFCSPPFLLSVLPFLSLSVVLFLASEHSNSHPIISTFVILSDTFYINYWKIIPWIA</sequence>
<keyword evidence="1" id="KW-0812">Transmembrane</keyword>
<comment type="caution">
    <text evidence="2">The sequence shown here is derived from an EMBL/GenBank/DDBJ whole genome shotgun (WGS) entry which is preliminary data.</text>
</comment>
<accession>A0ABR3B0W9</accession>
<keyword evidence="1" id="KW-1133">Transmembrane helix</keyword>
<dbReference type="EMBL" id="JBCLYO010000007">
    <property type="protein sequence ID" value="KAL0087408.1"/>
    <property type="molecule type" value="Genomic_DNA"/>
</dbReference>
<name>A0ABR3B0W9_PHYBL</name>
<feature type="transmembrane region" description="Helical" evidence="1">
    <location>
        <begin position="52"/>
        <end position="71"/>
    </location>
</feature>
<gene>
    <name evidence="2" type="ORF">J3Q64DRAFT_1479471</name>
</gene>
<keyword evidence="1" id="KW-0472">Membrane</keyword>
<evidence type="ECO:0000256" key="1">
    <source>
        <dbReference type="SAM" id="Phobius"/>
    </source>
</evidence>
<feature type="transmembrane region" description="Helical" evidence="1">
    <location>
        <begin position="21"/>
        <end position="46"/>
    </location>
</feature>
<evidence type="ECO:0000313" key="2">
    <source>
        <dbReference type="EMBL" id="KAL0087408.1"/>
    </source>
</evidence>
<evidence type="ECO:0000313" key="3">
    <source>
        <dbReference type="Proteomes" id="UP001448207"/>
    </source>
</evidence>
<organism evidence="2 3">
    <name type="scientific">Phycomyces blakesleeanus</name>
    <dbReference type="NCBI Taxonomy" id="4837"/>
    <lineage>
        <taxon>Eukaryota</taxon>
        <taxon>Fungi</taxon>
        <taxon>Fungi incertae sedis</taxon>
        <taxon>Mucoromycota</taxon>
        <taxon>Mucoromycotina</taxon>
        <taxon>Mucoromycetes</taxon>
        <taxon>Mucorales</taxon>
        <taxon>Phycomycetaceae</taxon>
        <taxon>Phycomyces</taxon>
    </lineage>
</organism>
<reference evidence="2 3" key="1">
    <citation type="submission" date="2024-04" db="EMBL/GenBank/DDBJ databases">
        <title>Symmetric and asymmetric DNA N6-adenine methylation regulates different biological responses in Mucorales.</title>
        <authorList>
            <consortium name="Lawrence Berkeley National Laboratory"/>
            <person name="Lax C."/>
            <person name="Mondo S.J."/>
            <person name="Osorio-Concepcion M."/>
            <person name="Muszewska A."/>
            <person name="Corrochano-Luque M."/>
            <person name="Gutierrez G."/>
            <person name="Riley R."/>
            <person name="Lipzen A."/>
            <person name="Guo J."/>
            <person name="Hundley H."/>
            <person name="Amirebrahimi M."/>
            <person name="Ng V."/>
            <person name="Lorenzo-Gutierrez D."/>
            <person name="Binder U."/>
            <person name="Yang J."/>
            <person name="Song Y."/>
            <person name="Canovas D."/>
            <person name="Navarro E."/>
            <person name="Freitag M."/>
            <person name="Gabaldon T."/>
            <person name="Grigoriev I.V."/>
            <person name="Corrochano L.M."/>
            <person name="Nicolas F.E."/>
            <person name="Garre V."/>
        </authorList>
    </citation>
    <scope>NUCLEOTIDE SEQUENCE [LARGE SCALE GENOMIC DNA]</scope>
    <source>
        <strain evidence="2 3">L51</strain>
    </source>
</reference>
<dbReference type="Proteomes" id="UP001448207">
    <property type="component" value="Unassembled WGS sequence"/>
</dbReference>